<dbReference type="Proteomes" id="UP000323917">
    <property type="component" value="Chromosome"/>
</dbReference>
<dbReference type="Gene3D" id="3.40.1620.10">
    <property type="entry name" value="YefM-like domain"/>
    <property type="match status" value="1"/>
</dbReference>
<dbReference type="KEGG" id="bgok:Pr1d_50810"/>
<evidence type="ECO:0000256" key="1">
    <source>
        <dbReference type="ARBA" id="ARBA00009981"/>
    </source>
</evidence>
<evidence type="ECO:0000256" key="2">
    <source>
        <dbReference type="RuleBase" id="RU362080"/>
    </source>
</evidence>
<comment type="similarity">
    <text evidence="1 2">Belongs to the phD/YefM antitoxin family.</text>
</comment>
<dbReference type="RefSeq" id="WP_148075919.1">
    <property type="nucleotide sequence ID" value="NZ_CP042913.1"/>
</dbReference>
<accession>A0A5B9QG25</accession>
<proteinExistence type="inferred from homology"/>
<protein>
    <recommendedName>
        <fullName evidence="2">Antitoxin</fullName>
    </recommendedName>
</protein>
<organism evidence="3 4">
    <name type="scientific">Bythopirellula goksoeyrii</name>
    <dbReference type="NCBI Taxonomy" id="1400387"/>
    <lineage>
        <taxon>Bacteria</taxon>
        <taxon>Pseudomonadati</taxon>
        <taxon>Planctomycetota</taxon>
        <taxon>Planctomycetia</taxon>
        <taxon>Pirellulales</taxon>
        <taxon>Lacipirellulaceae</taxon>
        <taxon>Bythopirellula</taxon>
    </lineage>
</organism>
<dbReference type="InterPro" id="IPR006442">
    <property type="entry name" value="Antitoxin_Phd/YefM"/>
</dbReference>
<dbReference type="Pfam" id="PF02604">
    <property type="entry name" value="PhdYeFM_antitox"/>
    <property type="match status" value="1"/>
</dbReference>
<sequence length="81" mass="9237">MSLSHWSIADAKSKLSEVLNLAQQQPQIITRRNRQYVVLDGDEYQRLKGKTPSLKQLILHGPSLEGVKLERDQSPGREIEL</sequence>
<dbReference type="NCBIfam" id="TIGR01552">
    <property type="entry name" value="phd_fam"/>
    <property type="match status" value="1"/>
</dbReference>
<dbReference type="SUPFAM" id="SSF143120">
    <property type="entry name" value="YefM-like"/>
    <property type="match status" value="1"/>
</dbReference>
<name>A0A5B9QG25_9BACT</name>
<comment type="function">
    <text evidence="2">Antitoxin component of a type II toxin-antitoxin (TA) system.</text>
</comment>
<keyword evidence="4" id="KW-1185">Reference proteome</keyword>
<evidence type="ECO:0000313" key="3">
    <source>
        <dbReference type="EMBL" id="QEG37734.1"/>
    </source>
</evidence>
<dbReference type="OrthoDB" id="361281at2"/>
<evidence type="ECO:0000313" key="4">
    <source>
        <dbReference type="Proteomes" id="UP000323917"/>
    </source>
</evidence>
<dbReference type="AlphaFoldDB" id="A0A5B9QG25"/>
<dbReference type="EMBL" id="CP042913">
    <property type="protein sequence ID" value="QEG37734.1"/>
    <property type="molecule type" value="Genomic_DNA"/>
</dbReference>
<dbReference type="InterPro" id="IPR036165">
    <property type="entry name" value="YefM-like_sf"/>
</dbReference>
<reference evidence="3 4" key="1">
    <citation type="submission" date="2019-08" db="EMBL/GenBank/DDBJ databases">
        <title>Deep-cultivation of Planctomycetes and their phenomic and genomic characterization uncovers novel biology.</title>
        <authorList>
            <person name="Wiegand S."/>
            <person name="Jogler M."/>
            <person name="Boedeker C."/>
            <person name="Pinto D."/>
            <person name="Vollmers J."/>
            <person name="Rivas-Marin E."/>
            <person name="Kohn T."/>
            <person name="Peeters S.H."/>
            <person name="Heuer A."/>
            <person name="Rast P."/>
            <person name="Oberbeckmann S."/>
            <person name="Bunk B."/>
            <person name="Jeske O."/>
            <person name="Meyerdierks A."/>
            <person name="Storesund J.E."/>
            <person name="Kallscheuer N."/>
            <person name="Luecker S."/>
            <person name="Lage O.M."/>
            <person name="Pohl T."/>
            <person name="Merkel B.J."/>
            <person name="Hornburger P."/>
            <person name="Mueller R.-W."/>
            <person name="Bruemmer F."/>
            <person name="Labrenz M."/>
            <person name="Spormann A.M."/>
            <person name="Op den Camp H."/>
            <person name="Overmann J."/>
            <person name="Amann R."/>
            <person name="Jetten M.S.M."/>
            <person name="Mascher T."/>
            <person name="Medema M.H."/>
            <person name="Devos D.P."/>
            <person name="Kaster A.-K."/>
            <person name="Ovreas L."/>
            <person name="Rohde M."/>
            <person name="Galperin M.Y."/>
            <person name="Jogler C."/>
        </authorList>
    </citation>
    <scope>NUCLEOTIDE SEQUENCE [LARGE SCALE GENOMIC DNA]</scope>
    <source>
        <strain evidence="3 4">Pr1d</strain>
    </source>
</reference>
<gene>
    <name evidence="3" type="ORF">Pr1d_50810</name>
</gene>